<dbReference type="InterPro" id="IPR013785">
    <property type="entry name" value="Aldolase_TIM"/>
</dbReference>
<dbReference type="GO" id="GO:0003824">
    <property type="term" value="F:catalytic activity"/>
    <property type="evidence" value="ECO:0007669"/>
    <property type="project" value="InterPro"/>
</dbReference>
<evidence type="ECO:0000256" key="2">
    <source>
        <dbReference type="ARBA" id="ARBA00022485"/>
    </source>
</evidence>
<keyword evidence="4" id="KW-0479">Metal-binding</keyword>
<evidence type="ECO:0000256" key="3">
    <source>
        <dbReference type="ARBA" id="ARBA00022691"/>
    </source>
</evidence>
<comment type="caution">
    <text evidence="8">The sequence shown here is derived from an EMBL/GenBank/DDBJ whole genome shotgun (WGS) entry which is preliminary data.</text>
</comment>
<keyword evidence="2" id="KW-0004">4Fe-4S</keyword>
<evidence type="ECO:0000259" key="7">
    <source>
        <dbReference type="PROSITE" id="PS51918"/>
    </source>
</evidence>
<dbReference type="Proteomes" id="UP000032049">
    <property type="component" value="Unassembled WGS sequence"/>
</dbReference>
<dbReference type="NCBIfam" id="TIGR04085">
    <property type="entry name" value="rSAM_more_4Fe4S"/>
    <property type="match status" value="1"/>
</dbReference>
<dbReference type="SFLD" id="SFLDG01067">
    <property type="entry name" value="SPASM/twitch_domain_containing"/>
    <property type="match status" value="1"/>
</dbReference>
<keyword evidence="9" id="KW-1185">Reference proteome</keyword>
<reference evidence="8 9" key="1">
    <citation type="submission" date="2015-01" db="EMBL/GenBank/DDBJ databases">
        <title>Draft genome sequence of Pedobacter sp. NL19 isolated from sludge of an effluent treatment pond in an abandoned uranium mine.</title>
        <authorList>
            <person name="Santos T."/>
            <person name="Caetano T."/>
            <person name="Covas C."/>
            <person name="Cruz A."/>
            <person name="Mendo S."/>
        </authorList>
    </citation>
    <scope>NUCLEOTIDE SEQUENCE [LARGE SCALE GENOMIC DNA]</scope>
    <source>
        <strain evidence="8 9">NL19</strain>
    </source>
</reference>
<dbReference type="Gene3D" id="3.20.20.70">
    <property type="entry name" value="Aldolase class I"/>
    <property type="match status" value="1"/>
</dbReference>
<dbReference type="UniPathway" id="UPA00782"/>
<dbReference type="SFLD" id="SFLDS00029">
    <property type="entry name" value="Radical_SAM"/>
    <property type="match status" value="1"/>
</dbReference>
<proteinExistence type="predicted"/>
<dbReference type="EMBL" id="JXRA01000127">
    <property type="protein sequence ID" value="KIO74889.1"/>
    <property type="molecule type" value="Genomic_DNA"/>
</dbReference>
<dbReference type="Pfam" id="PF04055">
    <property type="entry name" value="Radical_SAM"/>
    <property type="match status" value="1"/>
</dbReference>
<dbReference type="PROSITE" id="PS51918">
    <property type="entry name" value="RADICAL_SAM"/>
    <property type="match status" value="1"/>
</dbReference>
<feature type="domain" description="Radical SAM core" evidence="7">
    <location>
        <begin position="95"/>
        <end position="331"/>
    </location>
</feature>
<accession>A0A0D0FR35</accession>
<comment type="cofactor">
    <cofactor evidence="1">
        <name>[4Fe-4S] cluster</name>
        <dbReference type="ChEBI" id="CHEBI:49883"/>
    </cofactor>
</comment>
<dbReference type="PANTHER" id="PTHR43787">
    <property type="entry name" value="FEMO COFACTOR BIOSYNTHESIS PROTEIN NIFB-RELATED"/>
    <property type="match status" value="1"/>
</dbReference>
<organism evidence="8 9">
    <name type="scientific">Pedobacter lusitanus</name>
    <dbReference type="NCBI Taxonomy" id="1503925"/>
    <lineage>
        <taxon>Bacteria</taxon>
        <taxon>Pseudomonadati</taxon>
        <taxon>Bacteroidota</taxon>
        <taxon>Sphingobacteriia</taxon>
        <taxon>Sphingobacteriales</taxon>
        <taxon>Sphingobacteriaceae</taxon>
        <taxon>Pedobacter</taxon>
    </lineage>
</organism>
<name>A0A0D0FR35_9SPHI</name>
<sequence length="484" mass="56451">MKYFKMSFYNVLTPVEEYKEYLLYNTLSGGIVLLNELQGKLIDSLQYKEKFDLEETGNKKLLKYLLDQGFVVDFNFNEIQKLYTSYKKGRDEDVEEANIYLTIATTITCNMGCPYCYEVVKPNISLNKDETVRGVISYLEDMIVKNSTKTWKKILVTWYGGEPLLNQGAIEKLTPPLLELAQKYSMDYDANIITNGILLNQAKWDFLKLYKVSNAQITIDGSKETHEKHRPLKGKSGKKNYFQILENLALMPDGITTNIRMNVDRAVSDSYEEFLTDLSVFGIWPQRSNSFSIDPAWLRTYEEAEENDLSDRFNAEEYFESMQTFRRLKLSIYNNYAAENGLKKAKLAWILPELQEECATWVSPYGIVIDPEGFIHKCWETVHEDHRRINHVKDGYRVEDFKEYMAFDRYKVNDECYSCKYLPVCDQLTCAFQALKHADNPPCTFWKTKTESSLKEQYLYMKENPDLISFPKNDITNNTGHSNK</sequence>
<keyword evidence="3" id="KW-0949">S-adenosyl-L-methionine</keyword>
<protein>
    <submittedName>
        <fullName evidence="8">Contig127, whole genome shotgun sequence</fullName>
    </submittedName>
</protein>
<dbReference type="OrthoDB" id="9808591at2"/>
<dbReference type="PANTHER" id="PTHR43787:SF3">
    <property type="entry name" value="ARYLSULFATASE REGULATORY PROTEIN"/>
    <property type="match status" value="1"/>
</dbReference>
<evidence type="ECO:0000256" key="5">
    <source>
        <dbReference type="ARBA" id="ARBA00023004"/>
    </source>
</evidence>
<evidence type="ECO:0000313" key="8">
    <source>
        <dbReference type="EMBL" id="KIO74889.1"/>
    </source>
</evidence>
<dbReference type="GO" id="GO:0051539">
    <property type="term" value="F:4 iron, 4 sulfur cluster binding"/>
    <property type="evidence" value="ECO:0007669"/>
    <property type="project" value="UniProtKB-KW"/>
</dbReference>
<dbReference type="GO" id="GO:0046872">
    <property type="term" value="F:metal ion binding"/>
    <property type="evidence" value="ECO:0007669"/>
    <property type="project" value="UniProtKB-KW"/>
</dbReference>
<evidence type="ECO:0000256" key="6">
    <source>
        <dbReference type="ARBA" id="ARBA00023014"/>
    </source>
</evidence>
<dbReference type="RefSeq" id="WP_041886392.1">
    <property type="nucleotide sequence ID" value="NZ_CP157278.1"/>
</dbReference>
<dbReference type="InterPro" id="IPR058240">
    <property type="entry name" value="rSAM_sf"/>
</dbReference>
<keyword evidence="6" id="KW-0411">Iron-sulfur</keyword>
<evidence type="ECO:0000313" key="9">
    <source>
        <dbReference type="Proteomes" id="UP000032049"/>
    </source>
</evidence>
<dbReference type="AlphaFoldDB" id="A0A0D0FR35"/>
<dbReference type="SUPFAM" id="SSF102114">
    <property type="entry name" value="Radical SAM enzymes"/>
    <property type="match status" value="1"/>
</dbReference>
<dbReference type="STRING" id="1503925.TH53_23685"/>
<evidence type="ECO:0000256" key="4">
    <source>
        <dbReference type="ARBA" id="ARBA00022723"/>
    </source>
</evidence>
<evidence type="ECO:0000256" key="1">
    <source>
        <dbReference type="ARBA" id="ARBA00001966"/>
    </source>
</evidence>
<gene>
    <name evidence="8" type="ORF">TH53_23685</name>
</gene>
<keyword evidence="5" id="KW-0408">Iron</keyword>
<dbReference type="InterPro" id="IPR007197">
    <property type="entry name" value="rSAM"/>
</dbReference>
<dbReference type="InterPro" id="IPR023885">
    <property type="entry name" value="4Fe4S-binding_SPASM_dom"/>
</dbReference>
<dbReference type="CDD" id="cd01335">
    <property type="entry name" value="Radical_SAM"/>
    <property type="match status" value="1"/>
</dbReference>